<evidence type="ECO:0000256" key="3">
    <source>
        <dbReference type="ARBA" id="ARBA00022737"/>
    </source>
</evidence>
<dbReference type="Pfam" id="PF01512">
    <property type="entry name" value="Complex1_51K"/>
    <property type="match status" value="1"/>
</dbReference>
<dbReference type="Pfam" id="PF10531">
    <property type="entry name" value="SLBB"/>
    <property type="match status" value="1"/>
</dbReference>
<dbReference type="EMBL" id="BBRZ01000038">
    <property type="protein sequence ID" value="GAM56870.1"/>
    <property type="molecule type" value="Genomic_DNA"/>
</dbReference>
<dbReference type="EC" id="7.-.-.-" evidence="6"/>
<keyword evidence="1 6" id="KW-0004">4Fe-4S</keyword>
<evidence type="ECO:0000256" key="2">
    <source>
        <dbReference type="ARBA" id="ARBA00022723"/>
    </source>
</evidence>
<organism evidence="9 10">
    <name type="scientific">Vibrio ishigakensis</name>
    <dbReference type="NCBI Taxonomy" id="1481914"/>
    <lineage>
        <taxon>Bacteria</taxon>
        <taxon>Pseudomonadati</taxon>
        <taxon>Pseudomonadota</taxon>
        <taxon>Gammaproteobacteria</taxon>
        <taxon>Vibrionales</taxon>
        <taxon>Vibrionaceae</taxon>
        <taxon>Vibrio</taxon>
    </lineage>
</organism>
<keyword evidence="3 6" id="KW-0677">Repeat</keyword>
<dbReference type="SUPFAM" id="SSF142019">
    <property type="entry name" value="Nqo1 FMN-binding domain-like"/>
    <property type="match status" value="1"/>
</dbReference>
<evidence type="ECO:0000256" key="1">
    <source>
        <dbReference type="ARBA" id="ARBA00022485"/>
    </source>
</evidence>
<evidence type="ECO:0000259" key="8">
    <source>
        <dbReference type="PROSITE" id="PS51379"/>
    </source>
</evidence>
<sequence>MIINAAECEPYITADDSLMREYAQEIIEGIEVLKHILKPKLAIIGIEDNKPEAIKALTAAGENHDIVIRVVPTKYPSGASKQLIKLLTNKEIPSTGYSADIGMTMLNVGSAFAVKRAVINGEPLIERVVTLTGKSVKSARNFWVPIGTPVEHLLQQGNFAPTKKQSVIMGGPMMGFTLPHTQVPVTKTTNCILAPGKRELMFDQQEMACIRCGQCAEACPASLLPQQMLWYSKDNDLDKCEEYKINDCIECGICAYVCPSSIPLVQYFRQSKAEIKIRTAEEQAAERAKVRFEQRKARLERDKQEREAKYKAAADKRRQEMKDSGGEDAIAAAIARVKQKQTDGPKPAVAAAIARAKAKQAEASGATEPDNSEMRKLREQRKQEARAKRAEKPESGDKQDAVAAAIARAKAKKEQLNNKPAEAESKQDAVAAAIARAKARKAAQKPAPERQEAPAENKNAAVAAAVARAKARKAAQQAEGNTETEADEGDSKKAAVAAAIARAKARKQAQETEQASEPQANEGDSKKAAVAAAIARSKARKQAQETEQGSEPQAEEADPKKAAVVAAIARAKARKQAQETEQASEPQAEEADPKKQQ</sequence>
<keyword evidence="6" id="KW-0472">Membrane</keyword>
<evidence type="ECO:0000256" key="4">
    <source>
        <dbReference type="ARBA" id="ARBA00023004"/>
    </source>
</evidence>
<dbReference type="Pfam" id="PF12838">
    <property type="entry name" value="Fer4_7"/>
    <property type="match status" value="1"/>
</dbReference>
<dbReference type="Gene3D" id="3.30.70.20">
    <property type="match status" value="1"/>
</dbReference>
<feature type="binding site" evidence="6">
    <location>
        <position position="215"/>
    </location>
    <ligand>
        <name>[4Fe-4S] cluster</name>
        <dbReference type="ChEBI" id="CHEBI:49883"/>
        <label>1</label>
    </ligand>
</feature>
<dbReference type="InterPro" id="IPR019554">
    <property type="entry name" value="Soluble_ligand-bd"/>
</dbReference>
<evidence type="ECO:0000256" key="7">
    <source>
        <dbReference type="SAM" id="MobiDB-lite"/>
    </source>
</evidence>
<accession>A0A0B8NQK0</accession>
<feature type="binding site" evidence="6">
    <location>
        <position position="209"/>
    </location>
    <ligand>
        <name>[4Fe-4S] cluster</name>
        <dbReference type="ChEBI" id="CHEBI:49883"/>
        <label>1</label>
    </ligand>
</feature>
<keyword evidence="2 6" id="KW-0479">Metal-binding</keyword>
<feature type="binding site" evidence="6">
    <location>
        <position position="219"/>
    </location>
    <ligand>
        <name>[4Fe-4S] cluster</name>
        <dbReference type="ChEBI" id="CHEBI:49883"/>
        <label>2</label>
    </ligand>
</feature>
<dbReference type="InterPro" id="IPR017900">
    <property type="entry name" value="4Fe4S_Fe_S_CS"/>
</dbReference>
<keyword evidence="6" id="KW-1003">Cell membrane</keyword>
<feature type="compositionally biased region" description="Low complexity" evidence="7">
    <location>
        <begin position="456"/>
        <end position="479"/>
    </location>
</feature>
<comment type="function">
    <text evidence="6">Part of a membrane-bound complex that couples electron transfer with translocation of ions across the membrane.</text>
</comment>
<feature type="binding site" evidence="6">
    <location>
        <position position="254"/>
    </location>
    <ligand>
        <name>[4Fe-4S] cluster</name>
        <dbReference type="ChEBI" id="CHEBI:49883"/>
        <label>2</label>
    </ligand>
</feature>
<feature type="compositionally biased region" description="Basic and acidic residues" evidence="7">
    <location>
        <begin position="372"/>
        <end position="400"/>
    </location>
</feature>
<dbReference type="InterPro" id="IPR011538">
    <property type="entry name" value="Nuo51_FMN-bd"/>
</dbReference>
<dbReference type="NCBIfam" id="TIGR01945">
    <property type="entry name" value="rnfC"/>
    <property type="match status" value="1"/>
</dbReference>
<dbReference type="InterPro" id="IPR010208">
    <property type="entry name" value="Ion_transpt_RnfC/RsxC"/>
</dbReference>
<dbReference type="GO" id="GO:0022900">
    <property type="term" value="P:electron transport chain"/>
    <property type="evidence" value="ECO:0007669"/>
    <property type="project" value="UniProtKB-UniRule"/>
</dbReference>
<comment type="subunit">
    <text evidence="6">The complex is composed of six subunits: RnfA, RnfB, RnfC, RnfD, RnfE and RnfG.</text>
</comment>
<keyword evidence="10" id="KW-1185">Reference proteome</keyword>
<feature type="domain" description="4Fe-4S ferredoxin-type" evidence="8">
    <location>
        <begin position="241"/>
        <end position="267"/>
    </location>
</feature>
<dbReference type="PROSITE" id="PS51379">
    <property type="entry name" value="4FE4S_FER_2"/>
    <property type="match status" value="2"/>
</dbReference>
<dbReference type="InterPro" id="IPR017896">
    <property type="entry name" value="4Fe4S_Fe-S-bd"/>
</dbReference>
<evidence type="ECO:0000256" key="6">
    <source>
        <dbReference type="HAMAP-Rule" id="MF_00461"/>
    </source>
</evidence>
<dbReference type="AlphaFoldDB" id="A0A0B8NQK0"/>
<reference evidence="9 10" key="1">
    <citation type="submission" date="2015-01" db="EMBL/GenBank/DDBJ databases">
        <title>Vibrio sp. C1 JCM 19231 whole genome shotgun sequence.</title>
        <authorList>
            <person name="Sawabe T."/>
            <person name="Meirelles P."/>
            <person name="Feng G."/>
            <person name="Sayaka M."/>
            <person name="Hattori M."/>
            <person name="Ohkuma M."/>
        </authorList>
    </citation>
    <scope>NUCLEOTIDE SEQUENCE [LARGE SCALE GENOMIC DNA]</scope>
    <source>
        <strain evidence="10">JCM 19231</strain>
    </source>
</reference>
<evidence type="ECO:0000313" key="9">
    <source>
        <dbReference type="EMBL" id="GAM56870.1"/>
    </source>
</evidence>
<reference evidence="9 10" key="2">
    <citation type="submission" date="2015-01" db="EMBL/GenBank/DDBJ databases">
        <authorList>
            <consortium name="NBRP consortium"/>
            <person name="Sawabe T."/>
            <person name="Meirelles P."/>
            <person name="Feng G."/>
            <person name="Sayaka M."/>
            <person name="Hattori M."/>
            <person name="Ohkuma M."/>
        </authorList>
    </citation>
    <scope>NUCLEOTIDE SEQUENCE [LARGE SCALE GENOMIC DNA]</scope>
    <source>
        <strain evidence="10">JCM 19231</strain>
    </source>
</reference>
<feature type="region of interest" description="Disordered" evidence="7">
    <location>
        <begin position="297"/>
        <end position="325"/>
    </location>
</feature>
<dbReference type="GO" id="GO:0009055">
    <property type="term" value="F:electron transfer activity"/>
    <property type="evidence" value="ECO:0007669"/>
    <property type="project" value="InterPro"/>
</dbReference>
<protein>
    <recommendedName>
        <fullName evidence="6">Ion-translocating oxidoreductase complex subunit C</fullName>
        <ecNumber evidence="6">7.-.-.-</ecNumber>
    </recommendedName>
    <alternativeName>
        <fullName evidence="6">Rnf electron transport complex subunit C</fullName>
    </alternativeName>
</protein>
<dbReference type="GO" id="GO:0005886">
    <property type="term" value="C:plasma membrane"/>
    <property type="evidence" value="ECO:0007669"/>
    <property type="project" value="UniProtKB-SubCell"/>
</dbReference>
<dbReference type="InterPro" id="IPR037225">
    <property type="entry name" value="Nuo51_FMN-bd_sf"/>
</dbReference>
<feature type="region of interest" description="Disordered" evidence="7">
    <location>
        <begin position="359"/>
        <end position="597"/>
    </location>
</feature>
<name>A0A0B8NQK0_9VIBR</name>
<dbReference type="GO" id="GO:0051539">
    <property type="term" value="F:4 iron, 4 sulfur cluster binding"/>
    <property type="evidence" value="ECO:0007669"/>
    <property type="project" value="UniProtKB-KW"/>
</dbReference>
<comment type="subcellular location">
    <subcellularLocation>
        <location evidence="6">Cell inner membrane</location>
        <topology evidence="6">Peripheral membrane protein</topology>
    </subcellularLocation>
</comment>
<keyword evidence="5 6" id="KW-0411">Iron-sulfur</keyword>
<dbReference type="Gene3D" id="3.40.50.11540">
    <property type="entry name" value="NADH-ubiquinone oxidoreductase 51kDa subunit"/>
    <property type="match status" value="1"/>
</dbReference>
<gene>
    <name evidence="6" type="primary">rnfC</name>
    <name evidence="9" type="ORF">JCM19231_4432</name>
</gene>
<dbReference type="PANTHER" id="PTHR43034:SF2">
    <property type="entry name" value="ION-TRANSLOCATING OXIDOREDUCTASE COMPLEX SUBUNIT C"/>
    <property type="match status" value="1"/>
</dbReference>
<dbReference type="FunFam" id="3.30.70.20:FF:000044">
    <property type="entry name" value="Ion-translocating oxidoreductase complex subunit C"/>
    <property type="match status" value="1"/>
</dbReference>
<dbReference type="NCBIfam" id="NF003454">
    <property type="entry name" value="PRK05035.1"/>
    <property type="match status" value="1"/>
</dbReference>
<feature type="binding site" evidence="6">
    <location>
        <position position="212"/>
    </location>
    <ligand>
        <name>[4Fe-4S] cluster</name>
        <dbReference type="ChEBI" id="CHEBI:49883"/>
        <label>1</label>
    </ligand>
</feature>
<keyword evidence="6" id="KW-0249">Electron transport</keyword>
<dbReference type="Proteomes" id="UP000031671">
    <property type="component" value="Unassembled WGS sequence"/>
</dbReference>
<evidence type="ECO:0000256" key="5">
    <source>
        <dbReference type="ARBA" id="ARBA00023014"/>
    </source>
</evidence>
<dbReference type="SUPFAM" id="SSF46548">
    <property type="entry name" value="alpha-helical ferredoxin"/>
    <property type="match status" value="1"/>
</dbReference>
<dbReference type="PROSITE" id="PS00198">
    <property type="entry name" value="4FE4S_FER_1"/>
    <property type="match status" value="1"/>
</dbReference>
<feature type="domain" description="4Fe-4S ferredoxin-type" evidence="8">
    <location>
        <begin position="198"/>
        <end position="229"/>
    </location>
</feature>
<comment type="similarity">
    <text evidence="6">Belongs to the 4Fe4S bacterial-type ferredoxin family. RnfC subfamily.</text>
</comment>
<keyword evidence="6" id="KW-1278">Translocase</keyword>
<dbReference type="PANTHER" id="PTHR43034">
    <property type="entry name" value="ION-TRANSLOCATING OXIDOREDUCTASE COMPLEX SUBUNIT C"/>
    <property type="match status" value="1"/>
</dbReference>
<keyword evidence="6" id="KW-0997">Cell inner membrane</keyword>
<keyword evidence="6" id="KW-0813">Transport</keyword>
<proteinExistence type="inferred from homology"/>
<comment type="caution">
    <text evidence="9">The sequence shown here is derived from an EMBL/GenBank/DDBJ whole genome shotgun (WGS) entry which is preliminary data.</text>
</comment>
<feature type="binding site" evidence="6">
    <location>
        <position position="258"/>
    </location>
    <ligand>
        <name>[4Fe-4S] cluster</name>
        <dbReference type="ChEBI" id="CHEBI:49883"/>
        <label>1</label>
    </ligand>
</feature>
<feature type="compositionally biased region" description="Basic and acidic residues" evidence="7">
    <location>
        <begin position="412"/>
        <end position="427"/>
    </location>
</feature>
<evidence type="ECO:0000313" key="10">
    <source>
        <dbReference type="Proteomes" id="UP000031671"/>
    </source>
</evidence>
<dbReference type="HAMAP" id="MF_00461">
    <property type="entry name" value="RsxC_RnfC"/>
    <property type="match status" value="1"/>
</dbReference>
<dbReference type="GO" id="GO:0046872">
    <property type="term" value="F:metal ion binding"/>
    <property type="evidence" value="ECO:0007669"/>
    <property type="project" value="UniProtKB-KW"/>
</dbReference>
<keyword evidence="4 6" id="KW-0408">Iron</keyword>
<feature type="binding site" evidence="6">
    <location>
        <position position="251"/>
    </location>
    <ligand>
        <name>[4Fe-4S] cluster</name>
        <dbReference type="ChEBI" id="CHEBI:49883"/>
        <label>2</label>
    </ligand>
</feature>
<feature type="binding site" evidence="6">
    <location>
        <position position="248"/>
    </location>
    <ligand>
        <name>[4Fe-4S] cluster</name>
        <dbReference type="ChEBI" id="CHEBI:49883"/>
        <label>2</label>
    </ligand>
</feature>
<comment type="cofactor">
    <cofactor evidence="6">
        <name>[4Fe-4S] cluster</name>
        <dbReference type="ChEBI" id="CHEBI:49883"/>
    </cofactor>
    <text evidence="6">Binds 2 [4Fe-4S] clusters per subunit.</text>
</comment>